<dbReference type="GO" id="GO:0000124">
    <property type="term" value="C:SAGA complex"/>
    <property type="evidence" value="ECO:0007669"/>
    <property type="project" value="EnsemblFungi"/>
</dbReference>
<evidence type="ECO:0000256" key="9">
    <source>
        <dbReference type="PROSITE-ProRule" id="PRU00228"/>
    </source>
</evidence>
<feature type="compositionally biased region" description="Basic and acidic residues" evidence="10">
    <location>
        <begin position="335"/>
        <end position="344"/>
    </location>
</feature>
<dbReference type="SUPFAM" id="SSF57850">
    <property type="entry name" value="RING/U-box"/>
    <property type="match status" value="1"/>
</dbReference>
<dbReference type="CDD" id="cd02335">
    <property type="entry name" value="ZZ_ADA2"/>
    <property type="match status" value="1"/>
</dbReference>
<dbReference type="InterPro" id="IPR000433">
    <property type="entry name" value="Znf_ZZ"/>
</dbReference>
<dbReference type="eggNOG" id="KOG0457">
    <property type="taxonomic scope" value="Eukaryota"/>
</dbReference>
<dbReference type="InterPro" id="IPR055141">
    <property type="entry name" value="TADA2A_B-like_dom"/>
</dbReference>
<evidence type="ECO:0000313" key="16">
    <source>
        <dbReference type="Proteomes" id="UP000016922"/>
    </source>
</evidence>
<dbReference type="AlphaFoldDB" id="S3D2B9"/>
<proteinExistence type="predicted"/>
<evidence type="ECO:0000256" key="6">
    <source>
        <dbReference type="ARBA" id="ARBA00023163"/>
    </source>
</evidence>
<sequence length="517" mass="58088">MGQIRKKVAARGGEGGVKYVCDQCSADITSTVRIRCAAPVCNEYDLCVQCFSSAETSANHELSHAYRVIEQNSVPIYDKDWGADEELLLLEGCEIYGLGSWADVADHIGGYRDKDEVRDHYIDTYVNAPPSTFPLPARASLKDRSLIDQIPREQFQTLKKRRIEERKEKAKNAPPAQPKTKPTASVPSCHEVQGYMPGRLEFETEFCNEAEEAVQLMQFDPGDGINPRTGEMEPEMELKMTVMDIYNTRLTQRAERKKVIFEHGLLEYRKNAALDKKRTKEERELLNKAKPFARMMNKNDFEDFTTGLTKELHLRAAISQLQEWRRNGVETMRGGEKYELEKSQRVQNKQPMGSLDRERLASSQRSAKPPPVLETPSGVAALIAPDLAPGLLADTPLPHRTALAEKTNGALTNGHTNGASIKPKYTIPPLSNVTPLNLTKENAPDIHLLTPEECELCRMCRIQPKPYLVLKERILKEAVQGNGALKKKQVKELCRVDGQKAGRIFDFFVNAGWVAKA</sequence>
<evidence type="ECO:0000256" key="3">
    <source>
        <dbReference type="ARBA" id="ARBA00022771"/>
    </source>
</evidence>
<dbReference type="SMART" id="SM00291">
    <property type="entry name" value="ZnF_ZZ"/>
    <property type="match status" value="1"/>
</dbReference>
<dbReference type="InterPro" id="IPR017884">
    <property type="entry name" value="SANT_dom"/>
</dbReference>
<dbReference type="GO" id="GO:1990414">
    <property type="term" value="P:replication-born double-strand break repair via sister chromatid exchange"/>
    <property type="evidence" value="ECO:0007669"/>
    <property type="project" value="EnsemblFungi"/>
</dbReference>
<dbReference type="FunFam" id="1.10.10.60:FF:000115">
    <property type="entry name" value="Transcriptional adapter 2"/>
    <property type="match status" value="1"/>
</dbReference>
<keyword evidence="6 8" id="KW-0804">Transcription</keyword>
<dbReference type="PIRSF" id="PIRSF025024">
    <property type="entry name" value="Transcriptional_adaptor_2"/>
    <property type="match status" value="1"/>
</dbReference>
<feature type="region of interest" description="Disordered" evidence="10">
    <location>
        <begin position="166"/>
        <end position="189"/>
    </location>
</feature>
<dbReference type="GO" id="GO:0003713">
    <property type="term" value="F:transcription coactivator activity"/>
    <property type="evidence" value="ECO:0007669"/>
    <property type="project" value="EnsemblFungi"/>
</dbReference>
<dbReference type="PROSITE" id="PS50934">
    <property type="entry name" value="SWIRM"/>
    <property type="match status" value="1"/>
</dbReference>
<dbReference type="GO" id="GO:0001786">
    <property type="term" value="F:phosphatidylserine binding"/>
    <property type="evidence" value="ECO:0007669"/>
    <property type="project" value="EnsemblFungi"/>
</dbReference>
<dbReference type="PROSITE" id="PS50135">
    <property type="entry name" value="ZF_ZZ_2"/>
    <property type="match status" value="1"/>
</dbReference>
<evidence type="ECO:0000313" key="15">
    <source>
        <dbReference type="EMBL" id="EPE31274.1"/>
    </source>
</evidence>
<dbReference type="GO" id="GO:0005634">
    <property type="term" value="C:nucleus"/>
    <property type="evidence" value="ECO:0007669"/>
    <property type="project" value="UniProtKB-SubCell"/>
</dbReference>
<gene>
    <name evidence="15" type="ORF">GLAREA_12577</name>
</gene>
<accession>S3D2B9</accession>
<keyword evidence="3 9" id="KW-0863">Zinc-finger</keyword>
<keyword evidence="7 8" id="KW-0539">Nucleus</keyword>
<dbReference type="EMBL" id="KE145362">
    <property type="protein sequence ID" value="EPE31274.1"/>
    <property type="molecule type" value="Genomic_DNA"/>
</dbReference>
<dbReference type="OrthoDB" id="270417at2759"/>
<dbReference type="Proteomes" id="UP000016922">
    <property type="component" value="Unassembled WGS sequence"/>
</dbReference>
<dbReference type="GeneID" id="19471617"/>
<feature type="region of interest" description="Disordered" evidence="10">
    <location>
        <begin position="335"/>
        <end position="375"/>
    </location>
</feature>
<dbReference type="OMA" id="YNGNHRP"/>
<comment type="subcellular location">
    <subcellularLocation>
        <location evidence="1 8">Nucleus</location>
    </subcellularLocation>
</comment>
<dbReference type="PANTHER" id="PTHR12374:SF20">
    <property type="entry name" value="TRANSCRIPTIONAL ADAPTER 2-ALPHA"/>
    <property type="match status" value="1"/>
</dbReference>
<evidence type="ECO:0000256" key="2">
    <source>
        <dbReference type="ARBA" id="ARBA00022723"/>
    </source>
</evidence>
<evidence type="ECO:0000259" key="12">
    <source>
        <dbReference type="PROSITE" id="PS50135"/>
    </source>
</evidence>
<dbReference type="GO" id="GO:0000183">
    <property type="term" value="P:rDNA heterochromatin formation"/>
    <property type="evidence" value="ECO:0007669"/>
    <property type="project" value="EnsemblFungi"/>
</dbReference>
<dbReference type="InterPro" id="IPR007526">
    <property type="entry name" value="SWIRM"/>
</dbReference>
<dbReference type="GO" id="GO:0000781">
    <property type="term" value="C:chromosome, telomeric region"/>
    <property type="evidence" value="ECO:0007669"/>
    <property type="project" value="GOC"/>
</dbReference>
<dbReference type="InterPro" id="IPR016827">
    <property type="entry name" value="Ada2/TADA2"/>
</dbReference>
<dbReference type="Pfam" id="PF00249">
    <property type="entry name" value="Myb_DNA-binding"/>
    <property type="match status" value="1"/>
</dbReference>
<dbReference type="GO" id="GO:0140671">
    <property type="term" value="C:ADA complex"/>
    <property type="evidence" value="ECO:0007669"/>
    <property type="project" value="EnsemblFungi"/>
</dbReference>
<dbReference type="Pfam" id="PF22941">
    <property type="entry name" value="TADA2A-like_3rd"/>
    <property type="match status" value="1"/>
</dbReference>
<dbReference type="InterPro" id="IPR043145">
    <property type="entry name" value="Znf_ZZ_sf"/>
</dbReference>
<keyword evidence="5 8" id="KW-0805">Transcription regulation</keyword>
<dbReference type="GO" id="GO:0046695">
    <property type="term" value="C:SLIK (SAGA-like) complex"/>
    <property type="evidence" value="ECO:0007669"/>
    <property type="project" value="EnsemblFungi"/>
</dbReference>
<feature type="domain" description="SWIRM" evidence="13">
    <location>
        <begin position="429"/>
        <end position="517"/>
    </location>
</feature>
<evidence type="ECO:0000259" key="11">
    <source>
        <dbReference type="PROSITE" id="PS50090"/>
    </source>
</evidence>
<dbReference type="GO" id="GO:0031509">
    <property type="term" value="P:subtelomeric heterochromatin formation"/>
    <property type="evidence" value="ECO:0007669"/>
    <property type="project" value="EnsemblFungi"/>
</dbReference>
<evidence type="ECO:0000256" key="5">
    <source>
        <dbReference type="ARBA" id="ARBA00023015"/>
    </source>
</evidence>
<keyword evidence="16" id="KW-1185">Reference proteome</keyword>
<dbReference type="InterPro" id="IPR036388">
    <property type="entry name" value="WH-like_DNA-bd_sf"/>
</dbReference>
<dbReference type="Gene3D" id="3.30.60.90">
    <property type="match status" value="1"/>
</dbReference>
<evidence type="ECO:0000256" key="10">
    <source>
        <dbReference type="SAM" id="MobiDB-lite"/>
    </source>
</evidence>
<evidence type="ECO:0000256" key="8">
    <source>
        <dbReference type="PIRNR" id="PIRNR025024"/>
    </source>
</evidence>
<dbReference type="GO" id="GO:0010520">
    <property type="term" value="P:regulation of reciprocal meiotic recombination"/>
    <property type="evidence" value="ECO:0007669"/>
    <property type="project" value="EnsemblFungi"/>
</dbReference>
<evidence type="ECO:0000256" key="1">
    <source>
        <dbReference type="ARBA" id="ARBA00004123"/>
    </source>
</evidence>
<dbReference type="Pfam" id="PF00569">
    <property type="entry name" value="ZZ"/>
    <property type="match status" value="1"/>
</dbReference>
<dbReference type="PANTHER" id="PTHR12374">
    <property type="entry name" value="TRANSCRIPTIONAL ADAPTOR 2 ADA2 -RELATED"/>
    <property type="match status" value="1"/>
</dbReference>
<feature type="domain" description="Myb-like" evidence="11">
    <location>
        <begin position="81"/>
        <end position="125"/>
    </location>
</feature>
<dbReference type="GO" id="GO:0071470">
    <property type="term" value="P:cellular response to osmotic stress"/>
    <property type="evidence" value="ECO:0007669"/>
    <property type="project" value="EnsemblFungi"/>
</dbReference>
<dbReference type="STRING" id="1116229.S3D2B9"/>
<dbReference type="KEGG" id="glz:GLAREA_12577"/>
<feature type="compositionally biased region" description="Low complexity" evidence="10">
    <location>
        <begin position="172"/>
        <end position="184"/>
    </location>
</feature>
<evidence type="ECO:0000256" key="7">
    <source>
        <dbReference type="ARBA" id="ARBA00023242"/>
    </source>
</evidence>
<dbReference type="SMART" id="SM00717">
    <property type="entry name" value="SANT"/>
    <property type="match status" value="1"/>
</dbReference>
<keyword evidence="2" id="KW-0479">Metal-binding</keyword>
<dbReference type="InterPro" id="IPR041983">
    <property type="entry name" value="ADA2-like_ZZ"/>
</dbReference>
<keyword evidence="4" id="KW-0862">Zinc</keyword>
<dbReference type="HOGENOM" id="CLU_018273_1_0_1"/>
<dbReference type="GO" id="GO:0006357">
    <property type="term" value="P:regulation of transcription by RNA polymerase II"/>
    <property type="evidence" value="ECO:0007669"/>
    <property type="project" value="EnsemblFungi"/>
</dbReference>
<dbReference type="FunFam" id="3.30.60.90:FF:000008">
    <property type="entry name" value="Transcriptional adapter 2"/>
    <property type="match status" value="1"/>
</dbReference>
<evidence type="ECO:0000256" key="4">
    <source>
        <dbReference type="ARBA" id="ARBA00022833"/>
    </source>
</evidence>
<dbReference type="FunFam" id="1.10.10.10:FF:000087">
    <property type="entry name" value="Transcriptional adapter 2"/>
    <property type="match status" value="1"/>
</dbReference>
<reference evidence="15 16" key="1">
    <citation type="journal article" date="2013" name="BMC Genomics">
        <title>Genomics-driven discovery of the pneumocandin biosynthetic gene cluster in the fungus Glarea lozoyensis.</title>
        <authorList>
            <person name="Chen L."/>
            <person name="Yue Q."/>
            <person name="Zhang X."/>
            <person name="Xiang M."/>
            <person name="Wang C."/>
            <person name="Li S."/>
            <person name="Che Y."/>
            <person name="Ortiz-Lopez F.J."/>
            <person name="Bills G.F."/>
            <person name="Liu X."/>
            <person name="An Z."/>
        </authorList>
    </citation>
    <scope>NUCLEOTIDE SEQUENCE [LARGE SCALE GENOMIC DNA]</scope>
    <source>
        <strain evidence="16">ATCC 20868 / MF5171</strain>
    </source>
</reference>
<name>S3D2B9_GLAL2</name>
<dbReference type="GO" id="GO:0003682">
    <property type="term" value="F:chromatin binding"/>
    <property type="evidence" value="ECO:0007669"/>
    <property type="project" value="EnsemblFungi"/>
</dbReference>
<organism evidence="15 16">
    <name type="scientific">Glarea lozoyensis (strain ATCC 20868 / MF5171)</name>
    <dbReference type="NCBI Taxonomy" id="1116229"/>
    <lineage>
        <taxon>Eukaryota</taxon>
        <taxon>Fungi</taxon>
        <taxon>Dikarya</taxon>
        <taxon>Ascomycota</taxon>
        <taxon>Pezizomycotina</taxon>
        <taxon>Leotiomycetes</taxon>
        <taxon>Helotiales</taxon>
        <taxon>Helotiaceae</taxon>
        <taxon>Glarea</taxon>
    </lineage>
</organism>
<dbReference type="Pfam" id="PF04433">
    <property type="entry name" value="SWIRM"/>
    <property type="match status" value="1"/>
</dbReference>
<protein>
    <recommendedName>
        <fullName evidence="8">Transcriptional adapter 2</fullName>
    </recommendedName>
</protein>
<dbReference type="Gene3D" id="1.10.10.60">
    <property type="entry name" value="Homeodomain-like"/>
    <property type="match status" value="1"/>
</dbReference>
<feature type="domain" description="SANT" evidence="14">
    <location>
        <begin position="76"/>
        <end position="129"/>
    </location>
</feature>
<dbReference type="InterPro" id="IPR009057">
    <property type="entry name" value="Homeodomain-like_sf"/>
</dbReference>
<evidence type="ECO:0000259" key="14">
    <source>
        <dbReference type="PROSITE" id="PS51293"/>
    </source>
</evidence>
<dbReference type="RefSeq" id="XP_008081549.1">
    <property type="nucleotide sequence ID" value="XM_008083358.1"/>
</dbReference>
<evidence type="ECO:0000259" key="13">
    <source>
        <dbReference type="PROSITE" id="PS50934"/>
    </source>
</evidence>
<dbReference type="InterPro" id="IPR001005">
    <property type="entry name" value="SANT/Myb"/>
</dbReference>
<dbReference type="Gene3D" id="1.10.10.10">
    <property type="entry name" value="Winged helix-like DNA-binding domain superfamily/Winged helix DNA-binding domain"/>
    <property type="match status" value="1"/>
</dbReference>
<dbReference type="GO" id="GO:0008270">
    <property type="term" value="F:zinc ion binding"/>
    <property type="evidence" value="ECO:0007669"/>
    <property type="project" value="UniProtKB-KW"/>
</dbReference>
<dbReference type="PROSITE" id="PS51293">
    <property type="entry name" value="SANT"/>
    <property type="match status" value="1"/>
</dbReference>
<dbReference type="PROSITE" id="PS01357">
    <property type="entry name" value="ZF_ZZ_1"/>
    <property type="match status" value="1"/>
</dbReference>
<feature type="domain" description="ZZ-type" evidence="12">
    <location>
        <begin position="16"/>
        <end position="74"/>
    </location>
</feature>
<dbReference type="SUPFAM" id="SSF46689">
    <property type="entry name" value="Homeodomain-like"/>
    <property type="match status" value="2"/>
</dbReference>
<dbReference type="PROSITE" id="PS50090">
    <property type="entry name" value="MYB_LIKE"/>
    <property type="match status" value="1"/>
</dbReference>